<keyword evidence="1" id="KW-1133">Transmembrane helix</keyword>
<evidence type="ECO:0000256" key="1">
    <source>
        <dbReference type="SAM" id="Phobius"/>
    </source>
</evidence>
<proteinExistence type="predicted"/>
<feature type="transmembrane region" description="Helical" evidence="1">
    <location>
        <begin position="20"/>
        <end position="42"/>
    </location>
</feature>
<comment type="caution">
    <text evidence="2">The sequence shown here is derived from an EMBL/GenBank/DDBJ whole genome shotgun (WGS) entry which is preliminary data.</text>
</comment>
<sequence>MMGIRMFTGASGIDYLGLLQAGMVLGIVGAAMDVAIAIASAVDQVRLVKPAAGRAELFHRGLAVGRTIMIPMTLVLVFAYIGLNLPILMLPKLLPGHHLSLLVSNERVSVELLRILVGGIGVVATVPITAALAG</sequence>
<keyword evidence="1" id="KW-0812">Transmembrane</keyword>
<dbReference type="Pfam" id="PF07907">
    <property type="entry name" value="YibE_F"/>
    <property type="match status" value="1"/>
</dbReference>
<gene>
    <name evidence="2" type="ORF">S03H2_41983</name>
</gene>
<dbReference type="PANTHER" id="PTHR41771:SF1">
    <property type="entry name" value="MEMBRANE PROTEIN"/>
    <property type="match status" value="1"/>
</dbReference>
<evidence type="ECO:0000313" key="2">
    <source>
        <dbReference type="EMBL" id="GAH74191.1"/>
    </source>
</evidence>
<feature type="transmembrane region" description="Helical" evidence="1">
    <location>
        <begin position="112"/>
        <end position="133"/>
    </location>
</feature>
<dbReference type="EMBL" id="BARU01026111">
    <property type="protein sequence ID" value="GAH74191.1"/>
    <property type="molecule type" value="Genomic_DNA"/>
</dbReference>
<organism evidence="2">
    <name type="scientific">marine sediment metagenome</name>
    <dbReference type="NCBI Taxonomy" id="412755"/>
    <lineage>
        <taxon>unclassified sequences</taxon>
        <taxon>metagenomes</taxon>
        <taxon>ecological metagenomes</taxon>
    </lineage>
</organism>
<evidence type="ECO:0008006" key="3">
    <source>
        <dbReference type="Google" id="ProtNLM"/>
    </source>
</evidence>
<feature type="transmembrane region" description="Helical" evidence="1">
    <location>
        <begin position="63"/>
        <end position="83"/>
    </location>
</feature>
<dbReference type="InterPro" id="IPR012507">
    <property type="entry name" value="YibE_F"/>
</dbReference>
<reference evidence="2" key="1">
    <citation type="journal article" date="2014" name="Front. Microbiol.">
        <title>High frequency of phylogenetically diverse reductive dehalogenase-homologous genes in deep subseafloor sedimentary metagenomes.</title>
        <authorList>
            <person name="Kawai M."/>
            <person name="Futagami T."/>
            <person name="Toyoda A."/>
            <person name="Takaki Y."/>
            <person name="Nishi S."/>
            <person name="Hori S."/>
            <person name="Arai W."/>
            <person name="Tsubouchi T."/>
            <person name="Morono Y."/>
            <person name="Uchiyama I."/>
            <person name="Ito T."/>
            <person name="Fujiyama A."/>
            <person name="Inagaki F."/>
            <person name="Takami H."/>
        </authorList>
    </citation>
    <scope>NUCLEOTIDE SEQUENCE</scope>
    <source>
        <strain evidence="2">Expedition CK06-06</strain>
    </source>
</reference>
<name>X1HVK4_9ZZZZ</name>
<dbReference type="PANTHER" id="PTHR41771">
    <property type="entry name" value="MEMBRANE PROTEIN-RELATED"/>
    <property type="match status" value="1"/>
</dbReference>
<protein>
    <recommendedName>
        <fullName evidence="3">Polysaccharide biosynthesis protein C-terminal domain-containing protein</fullName>
    </recommendedName>
</protein>
<keyword evidence="1" id="KW-0472">Membrane</keyword>
<accession>X1HVK4</accession>
<feature type="non-terminal residue" evidence="2">
    <location>
        <position position="134"/>
    </location>
</feature>
<dbReference type="AlphaFoldDB" id="X1HVK4"/>